<feature type="transmembrane region" description="Helical" evidence="11">
    <location>
        <begin position="231"/>
        <end position="249"/>
    </location>
</feature>
<gene>
    <name evidence="13" type="ordered locus">Tsac_2154</name>
</gene>
<dbReference type="InterPro" id="IPR059000">
    <property type="entry name" value="ATPase_P-type_domA"/>
</dbReference>
<evidence type="ECO:0000256" key="11">
    <source>
        <dbReference type="RuleBase" id="RU362081"/>
    </source>
</evidence>
<evidence type="ECO:0000256" key="5">
    <source>
        <dbReference type="ARBA" id="ARBA00022723"/>
    </source>
</evidence>
<dbReference type="PROSITE" id="PS00154">
    <property type="entry name" value="ATPASE_E1_E2"/>
    <property type="match status" value="1"/>
</dbReference>
<dbReference type="RefSeq" id="WP_014758997.1">
    <property type="nucleotide sequence ID" value="NC_017992.1"/>
</dbReference>
<dbReference type="SUPFAM" id="SSF81665">
    <property type="entry name" value="Calcium ATPase, transmembrane domain M"/>
    <property type="match status" value="1"/>
</dbReference>
<evidence type="ECO:0000256" key="2">
    <source>
        <dbReference type="ARBA" id="ARBA00006024"/>
    </source>
</evidence>
<dbReference type="SFLD" id="SFLDG00002">
    <property type="entry name" value="C1.7:_P-type_atpase_like"/>
    <property type="match status" value="1"/>
</dbReference>
<evidence type="ECO:0000256" key="9">
    <source>
        <dbReference type="ARBA" id="ARBA00039103"/>
    </source>
</evidence>
<keyword evidence="7 11" id="KW-1133">Transmembrane helix</keyword>
<keyword evidence="5 11" id="KW-0479">Metal-binding</keyword>
<dbReference type="eggNOG" id="COG2217">
    <property type="taxonomic scope" value="Bacteria"/>
</dbReference>
<feature type="transmembrane region" description="Helical" evidence="11">
    <location>
        <begin position="62"/>
        <end position="78"/>
    </location>
</feature>
<evidence type="ECO:0000256" key="6">
    <source>
        <dbReference type="ARBA" id="ARBA00022967"/>
    </source>
</evidence>
<dbReference type="STRING" id="1094508.Tsac_2154"/>
<dbReference type="NCBIfam" id="TIGR01525">
    <property type="entry name" value="ATPase-IB_hvy"/>
    <property type="match status" value="1"/>
</dbReference>
<dbReference type="InterPro" id="IPR027256">
    <property type="entry name" value="P-typ_ATPase_IB"/>
</dbReference>
<dbReference type="Pfam" id="PF00702">
    <property type="entry name" value="Hydrolase"/>
    <property type="match status" value="1"/>
</dbReference>
<keyword evidence="11" id="KW-1003">Cell membrane</keyword>
<dbReference type="InterPro" id="IPR051014">
    <property type="entry name" value="Cation_Transport_ATPase_IB"/>
</dbReference>
<dbReference type="PANTHER" id="PTHR48085:SF5">
    <property type="entry name" value="CADMIUM_ZINC-TRANSPORTING ATPASE HMA4-RELATED"/>
    <property type="match status" value="1"/>
</dbReference>
<evidence type="ECO:0000256" key="4">
    <source>
        <dbReference type="ARBA" id="ARBA00022692"/>
    </source>
</evidence>
<dbReference type="InterPro" id="IPR023299">
    <property type="entry name" value="ATPase_P-typ_cyto_dom_N"/>
</dbReference>
<dbReference type="SUPFAM" id="SSF81653">
    <property type="entry name" value="Calcium ATPase, transduction domain A"/>
    <property type="match status" value="1"/>
</dbReference>
<dbReference type="NCBIfam" id="TIGR01494">
    <property type="entry name" value="ATPase_P-type"/>
    <property type="match status" value="1"/>
</dbReference>
<dbReference type="CDD" id="cd02079">
    <property type="entry name" value="P-type_ATPase_HM"/>
    <property type="match status" value="1"/>
</dbReference>
<dbReference type="SFLD" id="SFLDS00003">
    <property type="entry name" value="Haloacid_Dehalogenase"/>
    <property type="match status" value="1"/>
</dbReference>
<keyword evidence="8 11" id="KW-0472">Membrane</keyword>
<evidence type="ECO:0000313" key="14">
    <source>
        <dbReference type="Proteomes" id="UP000006178"/>
    </source>
</evidence>
<keyword evidence="4 11" id="KW-0812">Transmembrane</keyword>
<dbReference type="Gene3D" id="3.40.1110.10">
    <property type="entry name" value="Calcium-transporting ATPase, cytoplasmic domain N"/>
    <property type="match status" value="2"/>
</dbReference>
<organism evidence="13 14">
    <name type="scientific">Thermoanaerobacterium saccharolyticum (strain DSM 8691 / JW/SL-YS485)</name>
    <dbReference type="NCBI Taxonomy" id="1094508"/>
    <lineage>
        <taxon>Bacteria</taxon>
        <taxon>Bacillati</taxon>
        <taxon>Bacillota</taxon>
        <taxon>Clostridia</taxon>
        <taxon>Thermoanaerobacterales</taxon>
        <taxon>Thermoanaerobacteraceae</taxon>
        <taxon>Thermoanaerobacterium</taxon>
    </lineage>
</organism>
<dbReference type="GO" id="GO:0008551">
    <property type="term" value="F:P-type cadmium transporter activity"/>
    <property type="evidence" value="ECO:0007669"/>
    <property type="project" value="UniProtKB-EC"/>
</dbReference>
<dbReference type="FunFam" id="2.70.150.10:FF:000002">
    <property type="entry name" value="Copper-transporting ATPase 1, putative"/>
    <property type="match status" value="1"/>
</dbReference>
<evidence type="ECO:0000256" key="7">
    <source>
        <dbReference type="ARBA" id="ARBA00022989"/>
    </source>
</evidence>
<dbReference type="GO" id="GO:0016887">
    <property type="term" value="F:ATP hydrolysis activity"/>
    <property type="evidence" value="ECO:0007669"/>
    <property type="project" value="InterPro"/>
</dbReference>
<dbReference type="Gene3D" id="2.70.150.10">
    <property type="entry name" value="Calcium-transporting ATPase, cytoplasmic transduction domain A"/>
    <property type="match status" value="1"/>
</dbReference>
<dbReference type="KEGG" id="tsh:Tsac_2154"/>
<dbReference type="PRINTS" id="PR00941">
    <property type="entry name" value="CDATPASE"/>
</dbReference>
<evidence type="ECO:0000313" key="13">
    <source>
        <dbReference type="EMBL" id="AFK87158.1"/>
    </source>
</evidence>
<dbReference type="InterPro" id="IPR044492">
    <property type="entry name" value="P_typ_ATPase_HD_dom"/>
</dbReference>
<dbReference type="SUPFAM" id="SSF56784">
    <property type="entry name" value="HAD-like"/>
    <property type="match status" value="1"/>
</dbReference>
<evidence type="ECO:0000256" key="10">
    <source>
        <dbReference type="ARBA" id="ARBA00049338"/>
    </source>
</evidence>
<reference evidence="13 14" key="1">
    <citation type="journal article" date="2014" name="Appl. Environ. Microbiol.">
        <title>Profile of Secreted Hydrolases, Associated Proteins, and SlpA in Thermoanaerobacterium saccharolyticum during the Degradation of Hemicellulose.</title>
        <authorList>
            <person name="Currie D.H."/>
            <person name="Guss A.M."/>
            <person name="Herring C.D."/>
            <person name="Giannone R.J."/>
            <person name="Johnson C.M."/>
            <person name="Lankford P.K."/>
            <person name="Brown S.D."/>
            <person name="Hettich R.L."/>
            <person name="Lynd L.R."/>
        </authorList>
    </citation>
    <scope>NUCLEOTIDE SEQUENCE [LARGE SCALE GENOMIC DNA]</scope>
    <source>
        <strain evidence="14">DSM 8691 / JW/SL-YS485</strain>
    </source>
</reference>
<keyword evidence="6" id="KW-1278">Translocase</keyword>
<dbReference type="InterPro" id="IPR008250">
    <property type="entry name" value="ATPase_P-typ_transduc_dom_A_sf"/>
</dbReference>
<dbReference type="EMBL" id="CP003184">
    <property type="protein sequence ID" value="AFK87158.1"/>
    <property type="molecule type" value="Genomic_DNA"/>
</dbReference>
<dbReference type="PANTHER" id="PTHR48085">
    <property type="entry name" value="CADMIUM/ZINC-TRANSPORTING ATPASE HMA2-RELATED"/>
    <property type="match status" value="1"/>
</dbReference>
<dbReference type="GO" id="GO:0046872">
    <property type="term" value="F:metal ion binding"/>
    <property type="evidence" value="ECO:0007669"/>
    <property type="project" value="UniProtKB-KW"/>
</dbReference>
<evidence type="ECO:0000256" key="1">
    <source>
        <dbReference type="ARBA" id="ARBA00004651"/>
    </source>
</evidence>
<dbReference type="InterPro" id="IPR023214">
    <property type="entry name" value="HAD_sf"/>
</dbReference>
<dbReference type="BioCyc" id="TSAC1094508:GLMA-2185-MONOMER"/>
<sequence>MTYMKDKKLFSLLLAAIFIILSWSFKFFDYKVVANILMLASAVVSGYNILKSALLSLKYKIISINLLVSIAAIGAIIIGEYWEAAAVTFLFSLGGFLESYTLQKTRNALKYLIDMAPKIAHVVKNGTVEDVPADDVKVKDIVAVKSGEKIPVDGFVVKGNASVNQSAITGESMPVDVSVGSFVYSGAINENGYIEVETVNSGEDTTFSKILYLVEEAQGEKAPTQKFIERFSKYYTPSVIIASIIAFLIKRDLMMALTFLVIACPGALVISTPISVVSAIGNAAKHGVIIKGGEYLENLGKVNIIAFDKTGTLTEGKPFVVNIISSGANRDELLKIAKSLEVKSEHPIAKAITSYSIDEEIFDVDDFAVVTGEGVKGKINGDTYYAGNRKLMANNGINIDCIRDYMEKEEELGRTPVVVAKNYSAIGLISISDKVKGSSIDAIKELKKLGIKKTVMLTGDNERTAKQVKQQLDLDEYFSELLPDEKLKILKSLKKEGIVAMVGDGVNDAPSLAYADIGVSMGLSGTDVANDVSNITLTDDNLEKLAFAVDLNRTTLKNMKQNIYFSVFVVFVLLLGVIYGEVFLASGMFVHEASVFIVTLNAMRLMKYKGRFK</sequence>
<dbReference type="NCBIfam" id="TIGR01511">
    <property type="entry name" value="ATPase-IB1_Cu"/>
    <property type="match status" value="1"/>
</dbReference>
<comment type="catalytic activity">
    <reaction evidence="10">
        <text>Cd(2+)(in) + ATP + H2O = Cd(2+)(out) + ADP + phosphate + H(+)</text>
        <dbReference type="Rhea" id="RHEA:12132"/>
        <dbReference type="ChEBI" id="CHEBI:15377"/>
        <dbReference type="ChEBI" id="CHEBI:15378"/>
        <dbReference type="ChEBI" id="CHEBI:30616"/>
        <dbReference type="ChEBI" id="CHEBI:43474"/>
        <dbReference type="ChEBI" id="CHEBI:48775"/>
        <dbReference type="ChEBI" id="CHEBI:456216"/>
        <dbReference type="EC" id="7.2.2.21"/>
    </reaction>
</comment>
<keyword evidence="3" id="KW-0104">Cadmium</keyword>
<dbReference type="Gene3D" id="3.40.50.1000">
    <property type="entry name" value="HAD superfamily/HAD-like"/>
    <property type="match status" value="1"/>
</dbReference>
<dbReference type="SFLD" id="SFLDF00027">
    <property type="entry name" value="p-type_atpase"/>
    <property type="match status" value="1"/>
</dbReference>
<evidence type="ECO:0000259" key="12">
    <source>
        <dbReference type="Pfam" id="PF00122"/>
    </source>
</evidence>
<dbReference type="PRINTS" id="PR00119">
    <property type="entry name" value="CATATPASE"/>
</dbReference>
<evidence type="ECO:0000256" key="8">
    <source>
        <dbReference type="ARBA" id="ARBA00023136"/>
    </source>
</evidence>
<dbReference type="NCBIfam" id="TIGR01512">
    <property type="entry name" value="ATPase-IB2_Cd"/>
    <property type="match status" value="1"/>
</dbReference>
<name>I3VXB3_THESW</name>
<feature type="transmembrane region" description="Helical" evidence="11">
    <location>
        <begin position="84"/>
        <end position="102"/>
    </location>
</feature>
<dbReference type="PATRIC" id="fig|1094508.3.peg.2181"/>
<feature type="domain" description="P-type ATPase A" evidence="12">
    <location>
        <begin position="115"/>
        <end position="215"/>
    </location>
</feature>
<dbReference type="InterPro" id="IPR001757">
    <property type="entry name" value="P_typ_ATPase"/>
</dbReference>
<feature type="transmembrane region" description="Helical" evidence="11">
    <location>
        <begin position="34"/>
        <end position="50"/>
    </location>
</feature>
<dbReference type="InterPro" id="IPR018303">
    <property type="entry name" value="ATPase_P-typ_P_site"/>
</dbReference>
<feature type="transmembrane region" description="Helical" evidence="11">
    <location>
        <begin position="255"/>
        <end position="281"/>
    </location>
</feature>
<dbReference type="AlphaFoldDB" id="I3VXB3"/>
<feature type="transmembrane region" description="Helical" evidence="11">
    <location>
        <begin position="563"/>
        <end position="582"/>
    </location>
</feature>
<dbReference type="InterPro" id="IPR036412">
    <property type="entry name" value="HAD-like_sf"/>
</dbReference>
<dbReference type="Pfam" id="PF00122">
    <property type="entry name" value="E1-E2_ATPase"/>
    <property type="match status" value="1"/>
</dbReference>
<dbReference type="GO" id="GO:0005524">
    <property type="term" value="F:ATP binding"/>
    <property type="evidence" value="ECO:0007669"/>
    <property type="project" value="UniProtKB-UniRule"/>
</dbReference>
<keyword evidence="14" id="KW-1185">Reference proteome</keyword>
<keyword evidence="11" id="KW-0067">ATP-binding</keyword>
<dbReference type="PROSITE" id="PS01229">
    <property type="entry name" value="COF_2"/>
    <property type="match status" value="1"/>
</dbReference>
<dbReference type="Proteomes" id="UP000006178">
    <property type="component" value="Chromosome"/>
</dbReference>
<dbReference type="EC" id="7.2.2.21" evidence="9"/>
<proteinExistence type="inferred from homology"/>
<accession>I3VXB3</accession>
<dbReference type="InterPro" id="IPR023298">
    <property type="entry name" value="ATPase_P-typ_TM_dom_sf"/>
</dbReference>
<protein>
    <recommendedName>
        <fullName evidence="9">Cd(2+)-exporting ATPase</fullName>
        <ecNumber evidence="9">7.2.2.21</ecNumber>
    </recommendedName>
</protein>
<dbReference type="GO" id="GO:0005886">
    <property type="term" value="C:plasma membrane"/>
    <property type="evidence" value="ECO:0007669"/>
    <property type="project" value="UniProtKB-SubCell"/>
</dbReference>
<comment type="similarity">
    <text evidence="2 11">Belongs to the cation transport ATPase (P-type) (TC 3.A.3) family. Type IB subfamily.</text>
</comment>
<comment type="subcellular location">
    <subcellularLocation>
        <location evidence="1">Cell membrane</location>
        <topology evidence="1">Multi-pass membrane protein</topology>
    </subcellularLocation>
</comment>
<keyword evidence="11" id="KW-0547">Nucleotide-binding</keyword>
<evidence type="ECO:0000256" key="3">
    <source>
        <dbReference type="ARBA" id="ARBA00022539"/>
    </source>
</evidence>